<keyword evidence="1" id="KW-0175">Coiled coil</keyword>
<gene>
    <name evidence="3" type="ORF">PHMEG_00035304</name>
</gene>
<keyword evidence="2" id="KW-0472">Membrane</keyword>
<organism evidence="3 4">
    <name type="scientific">Phytophthora megakarya</name>
    <dbReference type="NCBI Taxonomy" id="4795"/>
    <lineage>
        <taxon>Eukaryota</taxon>
        <taxon>Sar</taxon>
        <taxon>Stramenopiles</taxon>
        <taxon>Oomycota</taxon>
        <taxon>Peronosporomycetes</taxon>
        <taxon>Peronosporales</taxon>
        <taxon>Peronosporaceae</taxon>
        <taxon>Phytophthora</taxon>
    </lineage>
</organism>
<name>A0A225URR4_9STRA</name>
<evidence type="ECO:0008006" key="5">
    <source>
        <dbReference type="Google" id="ProtNLM"/>
    </source>
</evidence>
<sequence>MAAATNKMKGTTDKLTAARKEIADTEEVGMSIRRRYLIRLWLTYRRCICTLALAISDELGRNREKIEATHSKVKGVNEMARRGGNIVGRMSARDKRQRMALSIAAGFIILAILLLIYFGIFKKK</sequence>
<evidence type="ECO:0000256" key="1">
    <source>
        <dbReference type="SAM" id="Coils"/>
    </source>
</evidence>
<protein>
    <recommendedName>
        <fullName evidence="5">t-SNARE coiled-coil homology domain-containing protein</fullName>
    </recommendedName>
</protein>
<feature type="coiled-coil region" evidence="1">
    <location>
        <begin position="1"/>
        <end position="28"/>
    </location>
</feature>
<dbReference type="EMBL" id="NBNE01013741">
    <property type="protein sequence ID" value="OWY94849.1"/>
    <property type="molecule type" value="Genomic_DNA"/>
</dbReference>
<evidence type="ECO:0000313" key="3">
    <source>
        <dbReference type="EMBL" id="OWY94849.1"/>
    </source>
</evidence>
<dbReference type="STRING" id="4795.A0A225URR4"/>
<dbReference type="AlphaFoldDB" id="A0A225URR4"/>
<dbReference type="Proteomes" id="UP000198211">
    <property type="component" value="Unassembled WGS sequence"/>
</dbReference>
<feature type="transmembrane region" description="Helical" evidence="2">
    <location>
        <begin position="99"/>
        <end position="120"/>
    </location>
</feature>
<evidence type="ECO:0000313" key="4">
    <source>
        <dbReference type="Proteomes" id="UP000198211"/>
    </source>
</evidence>
<evidence type="ECO:0000256" key="2">
    <source>
        <dbReference type="SAM" id="Phobius"/>
    </source>
</evidence>
<reference evidence="4" key="1">
    <citation type="submission" date="2017-03" db="EMBL/GenBank/DDBJ databases">
        <title>Phytopthora megakarya and P. palmivora, two closely related causual agents of cacao black pod achieved similar genome size and gene model numbers by different mechanisms.</title>
        <authorList>
            <person name="Ali S."/>
            <person name="Shao J."/>
            <person name="Larry D.J."/>
            <person name="Kronmiller B."/>
            <person name="Shen D."/>
            <person name="Strem M.D."/>
            <person name="Melnick R.L."/>
            <person name="Guiltinan M.J."/>
            <person name="Tyler B.M."/>
            <person name="Meinhardt L.W."/>
            <person name="Bailey B.A."/>
        </authorList>
    </citation>
    <scope>NUCLEOTIDE SEQUENCE [LARGE SCALE GENOMIC DNA]</scope>
    <source>
        <strain evidence="4">zdho120</strain>
    </source>
</reference>
<proteinExistence type="predicted"/>
<keyword evidence="4" id="KW-1185">Reference proteome</keyword>
<keyword evidence="2" id="KW-1133">Transmembrane helix</keyword>
<dbReference type="OrthoDB" id="10369685at2759"/>
<accession>A0A225URR4</accession>
<keyword evidence="2" id="KW-0812">Transmembrane</keyword>
<comment type="caution">
    <text evidence="3">The sequence shown here is derived from an EMBL/GenBank/DDBJ whole genome shotgun (WGS) entry which is preliminary data.</text>
</comment>